<name>A0A9X6NM73_HYPEX</name>
<dbReference type="AlphaFoldDB" id="A0A9X6NM73"/>
<gene>
    <name evidence="2" type="ORF">BV898_17414</name>
</gene>
<evidence type="ECO:0000256" key="1">
    <source>
        <dbReference type="SAM" id="SignalP"/>
    </source>
</evidence>
<keyword evidence="3" id="KW-1185">Reference proteome</keyword>
<evidence type="ECO:0000313" key="3">
    <source>
        <dbReference type="Proteomes" id="UP000192578"/>
    </source>
</evidence>
<feature type="chain" id="PRO_5040832829" evidence="1">
    <location>
        <begin position="17"/>
        <end position="87"/>
    </location>
</feature>
<sequence>MTCLVIVLILLSGSMASCAHHARPKTGGPTPCNNLCSEGCDRLCGTPQFSRCCIGLYTKRSIPEAQSERKLGYPFRLGTRLPPGLTA</sequence>
<keyword evidence="1" id="KW-0732">Signal</keyword>
<organism evidence="2 3">
    <name type="scientific">Hypsibius exemplaris</name>
    <name type="common">Freshwater tardigrade</name>
    <dbReference type="NCBI Taxonomy" id="2072580"/>
    <lineage>
        <taxon>Eukaryota</taxon>
        <taxon>Metazoa</taxon>
        <taxon>Ecdysozoa</taxon>
        <taxon>Tardigrada</taxon>
        <taxon>Eutardigrada</taxon>
        <taxon>Parachela</taxon>
        <taxon>Hypsibioidea</taxon>
        <taxon>Hypsibiidae</taxon>
        <taxon>Hypsibius</taxon>
    </lineage>
</organism>
<proteinExistence type="predicted"/>
<protein>
    <submittedName>
        <fullName evidence="2">Uncharacterized protein</fullName>
    </submittedName>
</protein>
<feature type="signal peptide" evidence="1">
    <location>
        <begin position="1"/>
        <end position="16"/>
    </location>
</feature>
<comment type="caution">
    <text evidence="2">The sequence shown here is derived from an EMBL/GenBank/DDBJ whole genome shotgun (WGS) entry which is preliminary data.</text>
</comment>
<reference evidence="3" key="1">
    <citation type="submission" date="2017-01" db="EMBL/GenBank/DDBJ databases">
        <title>Comparative genomics of anhydrobiosis in the tardigrade Hypsibius dujardini.</title>
        <authorList>
            <person name="Yoshida Y."/>
            <person name="Koutsovoulos G."/>
            <person name="Laetsch D."/>
            <person name="Stevens L."/>
            <person name="Kumar S."/>
            <person name="Horikawa D."/>
            <person name="Ishino K."/>
            <person name="Komine S."/>
            <person name="Tomita M."/>
            <person name="Blaxter M."/>
            <person name="Arakawa K."/>
        </authorList>
    </citation>
    <scope>NUCLEOTIDE SEQUENCE [LARGE SCALE GENOMIC DNA]</scope>
    <source>
        <strain evidence="3">Z151</strain>
    </source>
</reference>
<dbReference type="Proteomes" id="UP000192578">
    <property type="component" value="Unassembled WGS sequence"/>
</dbReference>
<evidence type="ECO:0000313" key="2">
    <source>
        <dbReference type="EMBL" id="OWA52976.1"/>
    </source>
</evidence>
<accession>A0A9X6NM73</accession>
<dbReference type="EMBL" id="MTYJ01000296">
    <property type="protein sequence ID" value="OWA52976.1"/>
    <property type="molecule type" value="Genomic_DNA"/>
</dbReference>